<protein>
    <submittedName>
        <fullName evidence="9">Ubiquinone biosynthesis protein UbiH</fullName>
    </submittedName>
</protein>
<keyword evidence="4" id="KW-0285">Flavoprotein</keyword>
<dbReference type="InterPro" id="IPR010971">
    <property type="entry name" value="UbiH/COQ6"/>
</dbReference>
<accession>A0A432Y8I3</accession>
<dbReference type="PRINTS" id="PR00420">
    <property type="entry name" value="RNGMNOXGNASE"/>
</dbReference>
<dbReference type="InterPro" id="IPR036188">
    <property type="entry name" value="FAD/NAD-bd_sf"/>
</dbReference>
<keyword evidence="5" id="KW-0274">FAD</keyword>
<dbReference type="PROSITE" id="PS01304">
    <property type="entry name" value="UBIH"/>
    <property type="match status" value="1"/>
</dbReference>
<evidence type="ECO:0000256" key="1">
    <source>
        <dbReference type="ARBA" id="ARBA00001974"/>
    </source>
</evidence>
<evidence type="ECO:0000313" key="10">
    <source>
        <dbReference type="Proteomes" id="UP000287330"/>
    </source>
</evidence>
<dbReference type="UniPathway" id="UPA00232"/>
<keyword evidence="7" id="KW-0503">Monooxygenase</keyword>
<dbReference type="Pfam" id="PF01494">
    <property type="entry name" value="FAD_binding_3"/>
    <property type="match status" value="1"/>
</dbReference>
<dbReference type="GO" id="GO:0006744">
    <property type="term" value="P:ubiquinone biosynthetic process"/>
    <property type="evidence" value="ECO:0007669"/>
    <property type="project" value="UniProtKB-UniPathway"/>
</dbReference>
<dbReference type="NCBIfam" id="TIGR01988">
    <property type="entry name" value="Ubi-OHases"/>
    <property type="match status" value="1"/>
</dbReference>
<dbReference type="EMBL" id="PIPV01000003">
    <property type="protein sequence ID" value="RUO57284.1"/>
    <property type="molecule type" value="Genomic_DNA"/>
</dbReference>
<evidence type="ECO:0000256" key="6">
    <source>
        <dbReference type="ARBA" id="ARBA00023002"/>
    </source>
</evidence>
<dbReference type="Gene3D" id="3.50.50.60">
    <property type="entry name" value="FAD/NAD(P)-binding domain"/>
    <property type="match status" value="2"/>
</dbReference>
<comment type="cofactor">
    <cofactor evidence="1">
        <name>FAD</name>
        <dbReference type="ChEBI" id="CHEBI:57692"/>
    </cofactor>
</comment>
<keyword evidence="6" id="KW-0560">Oxidoreductase</keyword>
<comment type="caution">
    <text evidence="9">The sequence shown here is derived from an EMBL/GenBank/DDBJ whole genome shotgun (WGS) entry which is preliminary data.</text>
</comment>
<name>A0A432Y8I3_9GAMM</name>
<gene>
    <name evidence="9" type="ORF">CWE25_06355</name>
</gene>
<sequence>MNYDVIVVGGGMIGLTMALGLKRQRRSVMVIEQHAQPDLPDALELRVSALNHRSRALLDELGVWQQVSEFRVGPYTDMHVWDKDSPADIHFSAAEANADDLGAITENRALEHFLWQAAQTAGVVITQTEQWRLRHCGDDQQAAEIEYGEQQRAHAQLVIAADGGRSRLRQQAGLAVRFWDYEQVGVVANLRMDTPHEGVARQVFLPTGPLALLPTPDAHVVSIVWSMDASLAQTRLANKAQLAQFVTSESGRCLGKAELISEVKGFPLRMQYAQEWHQQRIVLVGDAAHTIHPLAGQGANLGFADCVSLLAHLQQSEFADLSNLTRCLGRYQRERKADTQTMIAAMELFKRGFGTSNPLIKAVRSLGCLAAERITPLKQKLAEVALGR</sequence>
<dbReference type="SUPFAM" id="SSF51905">
    <property type="entry name" value="FAD/NAD(P)-binding domain"/>
    <property type="match status" value="1"/>
</dbReference>
<dbReference type="PANTHER" id="PTHR43876">
    <property type="entry name" value="UBIQUINONE BIOSYNTHESIS MONOOXYGENASE COQ6, MITOCHONDRIAL"/>
    <property type="match status" value="1"/>
</dbReference>
<comment type="pathway">
    <text evidence="2">Cofactor biosynthesis; ubiquinone biosynthesis.</text>
</comment>
<dbReference type="Proteomes" id="UP000287330">
    <property type="component" value="Unassembled WGS sequence"/>
</dbReference>
<evidence type="ECO:0000256" key="2">
    <source>
        <dbReference type="ARBA" id="ARBA00004749"/>
    </source>
</evidence>
<evidence type="ECO:0000256" key="7">
    <source>
        <dbReference type="ARBA" id="ARBA00023033"/>
    </source>
</evidence>
<dbReference type="PANTHER" id="PTHR43876:SF7">
    <property type="entry name" value="UBIQUINONE BIOSYNTHESIS MONOOXYGENASE COQ6, MITOCHONDRIAL"/>
    <property type="match status" value="1"/>
</dbReference>
<organism evidence="9 10">
    <name type="scientific">Idiomarina fontislapidosi</name>
    <dbReference type="NCBI Taxonomy" id="263723"/>
    <lineage>
        <taxon>Bacteria</taxon>
        <taxon>Pseudomonadati</taxon>
        <taxon>Pseudomonadota</taxon>
        <taxon>Gammaproteobacteria</taxon>
        <taxon>Alteromonadales</taxon>
        <taxon>Idiomarinaceae</taxon>
        <taxon>Idiomarina</taxon>
    </lineage>
</organism>
<keyword evidence="9" id="KW-0830">Ubiquinone</keyword>
<evidence type="ECO:0000256" key="4">
    <source>
        <dbReference type="ARBA" id="ARBA00022630"/>
    </source>
</evidence>
<dbReference type="OrthoDB" id="9769565at2"/>
<dbReference type="InterPro" id="IPR018168">
    <property type="entry name" value="Ubi_Hdrlase_CS"/>
</dbReference>
<evidence type="ECO:0000259" key="8">
    <source>
        <dbReference type="Pfam" id="PF01494"/>
    </source>
</evidence>
<feature type="domain" description="FAD-binding" evidence="8">
    <location>
        <begin position="3"/>
        <end position="340"/>
    </location>
</feature>
<reference evidence="10" key="1">
    <citation type="journal article" date="2018" name="Front. Microbiol.">
        <title>Genome-Based Analysis Reveals the Taxonomy and Diversity of the Family Idiomarinaceae.</title>
        <authorList>
            <person name="Liu Y."/>
            <person name="Lai Q."/>
            <person name="Shao Z."/>
        </authorList>
    </citation>
    <scope>NUCLEOTIDE SEQUENCE [LARGE SCALE GENOMIC DNA]</scope>
    <source>
        <strain evidence="10">F23</strain>
    </source>
</reference>
<evidence type="ECO:0000256" key="3">
    <source>
        <dbReference type="ARBA" id="ARBA00005349"/>
    </source>
</evidence>
<keyword evidence="10" id="KW-1185">Reference proteome</keyword>
<comment type="similarity">
    <text evidence="3">Belongs to the UbiH/COQ6 family.</text>
</comment>
<evidence type="ECO:0000256" key="5">
    <source>
        <dbReference type="ARBA" id="ARBA00022827"/>
    </source>
</evidence>
<dbReference type="GO" id="GO:0071949">
    <property type="term" value="F:FAD binding"/>
    <property type="evidence" value="ECO:0007669"/>
    <property type="project" value="InterPro"/>
</dbReference>
<dbReference type="AlphaFoldDB" id="A0A432Y8I3"/>
<dbReference type="InterPro" id="IPR002938">
    <property type="entry name" value="FAD-bd"/>
</dbReference>
<dbReference type="RefSeq" id="WP_110574011.1">
    <property type="nucleotide sequence ID" value="NZ_PIPV01000003.1"/>
</dbReference>
<dbReference type="InterPro" id="IPR051205">
    <property type="entry name" value="UbiH/COQ6_monooxygenase"/>
</dbReference>
<proteinExistence type="inferred from homology"/>
<dbReference type="GO" id="GO:0019168">
    <property type="term" value="F:2-polyprenylphenol 6-hydroxylase activity"/>
    <property type="evidence" value="ECO:0007669"/>
    <property type="project" value="TreeGrafter"/>
</dbReference>
<evidence type="ECO:0000313" key="9">
    <source>
        <dbReference type="EMBL" id="RUO57284.1"/>
    </source>
</evidence>